<accession>A0A7G7YRC1</accession>
<dbReference type="NCBIfam" id="TIGR01488">
    <property type="entry name" value="HAD-SF-IB"/>
    <property type="match status" value="1"/>
</dbReference>
<dbReference type="CDD" id="cd02612">
    <property type="entry name" value="HAD_PGPPase"/>
    <property type="match status" value="1"/>
</dbReference>
<comment type="similarity">
    <text evidence="1">Belongs to the HAD-like hydrolase superfamily. SerB family.</text>
</comment>
<proteinExistence type="inferred from homology"/>
<sequence length="414" mass="44457">MVDAVDSSLSGALLTARSAARNFLSRFVFPTRGETAQREAGEASVKEALGSLSSPSPQSGTTSSLSSDATSAPSPGTTSSLSSDATSAPAVISPAVEDSPWETLDPDAPHDSEAIDELAASLNVDDEHLREGLRNIRGAAAAAGGANKLNPPDPAIPQEVGAAAFFDVDNTLIKGASILLLARGLVRRRFFTLREITDFAWKQLKFRLGGENQGDIDEGRDQALALVKGHRASELTELAEDIWARSISDRIFPGTKELADRHLKSGHQVWLVTAAPVQLAQIIARELGFTGALGTVAEVKNDVFTGRMVGDMLHGPGKKHAVVALSSYENLDLRRCTAYSDSINDVPMLSMVGTAVAVNPDSRLRKVAKKNGWEIRDYRRTMRVIRGVGRGAAWGVKRPARYAVRVSGRWIKRR</sequence>
<feature type="compositionally biased region" description="Basic and acidic residues" evidence="2">
    <location>
        <begin position="35"/>
        <end position="45"/>
    </location>
</feature>
<dbReference type="SUPFAM" id="SSF56784">
    <property type="entry name" value="HAD-like"/>
    <property type="match status" value="1"/>
</dbReference>
<keyword evidence="4" id="KW-1185">Reference proteome</keyword>
<dbReference type="AlphaFoldDB" id="A0A7G7YRC1"/>
<evidence type="ECO:0000313" key="4">
    <source>
        <dbReference type="Proteomes" id="UP000515275"/>
    </source>
</evidence>
<dbReference type="Gene3D" id="1.20.1440.100">
    <property type="entry name" value="SG protein - dephosphorylation function"/>
    <property type="match status" value="1"/>
</dbReference>
<dbReference type="Proteomes" id="UP000515275">
    <property type="component" value="Chromosome"/>
</dbReference>
<dbReference type="PANTHER" id="PTHR43344:SF15">
    <property type="entry name" value="PHOSPHOSERINE PHOSPHATASE SERB1"/>
    <property type="match status" value="1"/>
</dbReference>
<dbReference type="NCBIfam" id="TIGR01490">
    <property type="entry name" value="HAD-SF-IB-hyp1"/>
    <property type="match status" value="1"/>
</dbReference>
<dbReference type="GO" id="GO:0016787">
    <property type="term" value="F:hydrolase activity"/>
    <property type="evidence" value="ECO:0007669"/>
    <property type="project" value="UniProtKB-KW"/>
</dbReference>
<evidence type="ECO:0000256" key="1">
    <source>
        <dbReference type="ARBA" id="ARBA00009184"/>
    </source>
</evidence>
<evidence type="ECO:0000313" key="3">
    <source>
        <dbReference type="EMBL" id="QNH97041.1"/>
    </source>
</evidence>
<dbReference type="Gene3D" id="3.40.50.1000">
    <property type="entry name" value="HAD superfamily/HAD-like"/>
    <property type="match status" value="1"/>
</dbReference>
<keyword evidence="3" id="KW-0378">Hydrolase</keyword>
<organism evidence="3 4">
    <name type="scientific">Corynebacterium anserum</name>
    <dbReference type="NCBI Taxonomy" id="2684406"/>
    <lineage>
        <taxon>Bacteria</taxon>
        <taxon>Bacillati</taxon>
        <taxon>Actinomycetota</taxon>
        <taxon>Actinomycetes</taxon>
        <taxon>Mycobacteriales</taxon>
        <taxon>Corynebacteriaceae</taxon>
        <taxon>Corynebacterium</taxon>
    </lineage>
</organism>
<dbReference type="PANTHER" id="PTHR43344">
    <property type="entry name" value="PHOSPHOSERINE PHOSPHATASE"/>
    <property type="match status" value="1"/>
</dbReference>
<evidence type="ECO:0000256" key="2">
    <source>
        <dbReference type="SAM" id="MobiDB-lite"/>
    </source>
</evidence>
<dbReference type="Pfam" id="PF12710">
    <property type="entry name" value="HAD"/>
    <property type="match status" value="1"/>
</dbReference>
<dbReference type="InterPro" id="IPR006385">
    <property type="entry name" value="HAD_hydro_SerB1"/>
</dbReference>
<gene>
    <name evidence="3" type="ORF">GP473_08245</name>
</gene>
<name>A0A7G7YRC1_9CORY</name>
<protein>
    <submittedName>
        <fullName evidence="3">HAD-IB family hydrolase</fullName>
    </submittedName>
</protein>
<dbReference type="EMBL" id="CP046883">
    <property type="protein sequence ID" value="QNH97041.1"/>
    <property type="molecule type" value="Genomic_DNA"/>
</dbReference>
<reference evidence="3 4" key="1">
    <citation type="submission" date="2019-12" db="EMBL/GenBank/DDBJ databases">
        <title>Corynebacterium sp. nov., isolated from feces of the Anser Albifrons in China.</title>
        <authorList>
            <person name="Liu Q."/>
        </authorList>
    </citation>
    <scope>NUCLEOTIDE SEQUENCE [LARGE SCALE GENOMIC DNA]</scope>
    <source>
        <strain evidence="3 4">23H37-10</strain>
    </source>
</reference>
<feature type="region of interest" description="Disordered" evidence="2">
    <location>
        <begin position="33"/>
        <end position="110"/>
    </location>
</feature>
<dbReference type="InterPro" id="IPR036412">
    <property type="entry name" value="HAD-like_sf"/>
</dbReference>
<dbReference type="KEGG" id="cans:GP473_08245"/>
<dbReference type="InterPro" id="IPR023214">
    <property type="entry name" value="HAD_sf"/>
</dbReference>
<dbReference type="InterPro" id="IPR050582">
    <property type="entry name" value="HAD-like_SerB"/>
</dbReference>
<feature type="compositionally biased region" description="Low complexity" evidence="2">
    <location>
        <begin position="48"/>
        <end position="90"/>
    </location>
</feature>